<dbReference type="PANTHER" id="PTHR13887">
    <property type="entry name" value="GLUTATHIONE S-TRANSFERASE KAPPA"/>
    <property type="match status" value="1"/>
</dbReference>
<dbReference type="AlphaFoldDB" id="A0A319DZB0"/>
<dbReference type="Pfam" id="PF01323">
    <property type="entry name" value="DSBA"/>
    <property type="match status" value="1"/>
</dbReference>
<dbReference type="OrthoDB" id="1930760at2759"/>
<reference evidence="2 3" key="1">
    <citation type="submission" date="2018-02" db="EMBL/GenBank/DDBJ databases">
        <title>The genomes of Aspergillus section Nigri reveals drivers in fungal speciation.</title>
        <authorList>
            <consortium name="DOE Joint Genome Institute"/>
            <person name="Vesth T.C."/>
            <person name="Nybo J."/>
            <person name="Theobald S."/>
            <person name="Brandl J."/>
            <person name="Frisvad J.C."/>
            <person name="Nielsen K.F."/>
            <person name="Lyhne E.K."/>
            <person name="Kogle M.E."/>
            <person name="Kuo A."/>
            <person name="Riley R."/>
            <person name="Clum A."/>
            <person name="Nolan M."/>
            <person name="Lipzen A."/>
            <person name="Salamov A."/>
            <person name="Henrissat B."/>
            <person name="Wiebenga A."/>
            <person name="De vries R.P."/>
            <person name="Grigoriev I.V."/>
            <person name="Mortensen U.H."/>
            <person name="Andersen M.R."/>
            <person name="Baker S.E."/>
        </authorList>
    </citation>
    <scope>NUCLEOTIDE SEQUENCE [LARGE SCALE GENOMIC DNA]</scope>
    <source>
        <strain evidence="2 3">CBS 121057</strain>
    </source>
</reference>
<evidence type="ECO:0000313" key="3">
    <source>
        <dbReference type="Proteomes" id="UP000248423"/>
    </source>
</evidence>
<dbReference type="InterPro" id="IPR001853">
    <property type="entry name" value="DSBA-like_thioredoxin_dom"/>
</dbReference>
<proteinExistence type="predicted"/>
<keyword evidence="3" id="KW-1185">Reference proteome</keyword>
<sequence length="243" mass="27341">MTLISIAITSDPVCPWCYIGYRRLTKAIRLYQRTYPGASQDDIRITWKPYFLDRDAPMESISYLDRMTQKLGPDKVASSQAHLQRLGLQDGIQFRFGGRIGNTLRAHQVIFLCERYDAETGTDYTTAVAEGIFRAQFEEERDITDVETLVRIVGEASEGSLDKERVRSWLEGGQGVGEIEEMAERARREGTRGVPWYRFGGEVEEERAVTLDGAQDVAEFLETLIAYKEGGRSVVHGQGGEGC</sequence>
<evidence type="ECO:0000259" key="1">
    <source>
        <dbReference type="Pfam" id="PF01323"/>
    </source>
</evidence>
<gene>
    <name evidence="2" type="ORF">BO78DRAFT_400020</name>
</gene>
<evidence type="ECO:0000313" key="2">
    <source>
        <dbReference type="EMBL" id="PYI03151.1"/>
    </source>
</evidence>
<accession>A0A319DZB0</accession>
<organism evidence="2 3">
    <name type="scientific">Aspergillus sclerotiicarbonarius (strain CBS 121057 / IBT 28362)</name>
    <dbReference type="NCBI Taxonomy" id="1448318"/>
    <lineage>
        <taxon>Eukaryota</taxon>
        <taxon>Fungi</taxon>
        <taxon>Dikarya</taxon>
        <taxon>Ascomycota</taxon>
        <taxon>Pezizomycotina</taxon>
        <taxon>Eurotiomycetes</taxon>
        <taxon>Eurotiomycetidae</taxon>
        <taxon>Eurotiales</taxon>
        <taxon>Aspergillaceae</taxon>
        <taxon>Aspergillus</taxon>
        <taxon>Aspergillus subgen. Circumdati</taxon>
    </lineage>
</organism>
<dbReference type="PANTHER" id="PTHR13887:SF41">
    <property type="entry name" value="THIOREDOXIN SUPERFAMILY PROTEIN"/>
    <property type="match status" value="1"/>
</dbReference>
<dbReference type="VEuPathDB" id="FungiDB:BO78DRAFT_400020"/>
<dbReference type="Proteomes" id="UP000248423">
    <property type="component" value="Unassembled WGS sequence"/>
</dbReference>
<dbReference type="CDD" id="cd03024">
    <property type="entry name" value="DsbA_FrnE"/>
    <property type="match status" value="1"/>
</dbReference>
<dbReference type="SUPFAM" id="SSF52833">
    <property type="entry name" value="Thioredoxin-like"/>
    <property type="match status" value="1"/>
</dbReference>
<feature type="domain" description="DSBA-like thioredoxin" evidence="1">
    <location>
        <begin position="8"/>
        <end position="223"/>
    </location>
</feature>
<name>A0A319DZB0_ASPSB</name>
<protein>
    <submittedName>
        <fullName evidence="2">Thioredoxin-like protein</fullName>
    </submittedName>
</protein>
<dbReference type="GO" id="GO:0016491">
    <property type="term" value="F:oxidoreductase activity"/>
    <property type="evidence" value="ECO:0007669"/>
    <property type="project" value="InterPro"/>
</dbReference>
<dbReference type="InterPro" id="IPR036249">
    <property type="entry name" value="Thioredoxin-like_sf"/>
</dbReference>
<dbReference type="EMBL" id="KZ826384">
    <property type="protein sequence ID" value="PYI03151.1"/>
    <property type="molecule type" value="Genomic_DNA"/>
</dbReference>
<dbReference type="Gene3D" id="3.40.30.10">
    <property type="entry name" value="Glutaredoxin"/>
    <property type="match status" value="1"/>
</dbReference>